<feature type="transmembrane region" description="Helical" evidence="9">
    <location>
        <begin position="51"/>
        <end position="71"/>
    </location>
</feature>
<evidence type="ECO:0000256" key="5">
    <source>
        <dbReference type="ARBA" id="ARBA00022692"/>
    </source>
</evidence>
<sequence>MDDSASTHLGVRDRWLTAGLLGIGLVTFAISASMTNLILPKLMTSMRVELYHIHWVVTAFSIARTITIPALGWMSGRVGPRALYLISLGGFTFGMLGASLAWDWTSLLFFRIITGACGGLIPPLSMAIFYQIFPPHQRGMALGLSLMGWSIGPSIGPLTGGYLLEFASWRVAYVIIVPLSGLGLLSAWLLLPPLKRPERRTLDVYGLLSIAIAVTTYLIALSQGRREGWESQGIIALLAVSAVAALVFIVIELRRPQPLVELRLLASPPFLMAVAVMCLTTMTFRSTGPMMPVLMQRLLGFEPLLVAWTMLPSQIIYGLVVLATGRLSDRVAPTVLVVSGLVIYAGAFIGFSSLTIWTTSLTVSLFLIVRFAAEGLIVSPNNLTAMRALPEHQVMMAAGLIGLLRSVSNTLGPAVASVLWDQNYSRHIQQIAERSPVDSFAFVATLKHFQDSLVWLGEGALQVPVKSLALMGRLLHTEASTAAWQAYLLWNGALALVAIIPSLLVANRLWSRKRAPVPAAEPEVAEPATSLSRSAAS</sequence>
<dbReference type="AlphaFoldDB" id="W4MGM6"/>
<feature type="transmembrane region" description="Helical" evidence="9">
    <location>
        <begin position="108"/>
        <end position="130"/>
    </location>
</feature>
<feature type="transmembrane region" description="Helical" evidence="9">
    <location>
        <begin position="15"/>
        <end position="39"/>
    </location>
</feature>
<dbReference type="PROSITE" id="PS50850">
    <property type="entry name" value="MFS"/>
    <property type="match status" value="1"/>
</dbReference>
<dbReference type="SUPFAM" id="SSF103473">
    <property type="entry name" value="MFS general substrate transporter"/>
    <property type="match status" value="1"/>
</dbReference>
<keyword evidence="4" id="KW-1003">Cell membrane</keyword>
<reference evidence="11 12" key="1">
    <citation type="journal article" date="2014" name="Nature">
        <title>An environmental bacterial taxon with a large and distinct metabolic repertoire.</title>
        <authorList>
            <person name="Wilson M.C."/>
            <person name="Mori T."/>
            <person name="Ruckert C."/>
            <person name="Uria A.R."/>
            <person name="Helf M.J."/>
            <person name="Takada K."/>
            <person name="Gernert C."/>
            <person name="Steffens U.A."/>
            <person name="Heycke N."/>
            <person name="Schmitt S."/>
            <person name="Rinke C."/>
            <person name="Helfrich E.J."/>
            <person name="Brachmann A.O."/>
            <person name="Gurgui C."/>
            <person name="Wakimoto T."/>
            <person name="Kracht M."/>
            <person name="Crusemann M."/>
            <person name="Hentschel U."/>
            <person name="Abe I."/>
            <person name="Matsunaga S."/>
            <person name="Kalinowski J."/>
            <person name="Takeyama H."/>
            <person name="Piel J."/>
        </authorList>
    </citation>
    <scope>NUCLEOTIDE SEQUENCE [LARGE SCALE GENOMIC DNA]</scope>
    <source>
        <strain evidence="12">TSY2</strain>
    </source>
</reference>
<feature type="transmembrane region" description="Helical" evidence="9">
    <location>
        <begin position="265"/>
        <end position="284"/>
    </location>
</feature>
<feature type="transmembrane region" description="Helical" evidence="9">
    <location>
        <begin position="83"/>
        <end position="102"/>
    </location>
</feature>
<evidence type="ECO:0000313" key="12">
    <source>
        <dbReference type="Proteomes" id="UP000019140"/>
    </source>
</evidence>
<feature type="transmembrane region" description="Helical" evidence="9">
    <location>
        <begin position="170"/>
        <end position="190"/>
    </location>
</feature>
<evidence type="ECO:0000256" key="8">
    <source>
        <dbReference type="SAM" id="MobiDB-lite"/>
    </source>
</evidence>
<comment type="caution">
    <text evidence="11">The sequence shown here is derived from an EMBL/GenBank/DDBJ whole genome shotgun (WGS) entry which is preliminary data.</text>
</comment>
<feature type="transmembrane region" description="Helical" evidence="9">
    <location>
        <begin position="202"/>
        <end position="221"/>
    </location>
</feature>
<feature type="region of interest" description="Disordered" evidence="8">
    <location>
        <begin position="518"/>
        <end position="537"/>
    </location>
</feature>
<evidence type="ECO:0000256" key="4">
    <source>
        <dbReference type="ARBA" id="ARBA00022475"/>
    </source>
</evidence>
<dbReference type="GO" id="GO:0005886">
    <property type="term" value="C:plasma membrane"/>
    <property type="evidence" value="ECO:0007669"/>
    <property type="project" value="UniProtKB-SubCell"/>
</dbReference>
<dbReference type="Pfam" id="PF07690">
    <property type="entry name" value="MFS_1"/>
    <property type="match status" value="1"/>
</dbReference>
<feature type="transmembrane region" description="Helical" evidence="9">
    <location>
        <begin position="487"/>
        <end position="506"/>
    </location>
</feature>
<dbReference type="PROSITE" id="PS00217">
    <property type="entry name" value="SUGAR_TRANSPORT_2"/>
    <property type="match status" value="1"/>
</dbReference>
<proteinExistence type="inferred from homology"/>
<dbReference type="InterPro" id="IPR011701">
    <property type="entry name" value="MFS"/>
</dbReference>
<organism evidence="11 12">
    <name type="scientific">Candidatus Entotheonella gemina</name>
    <dbReference type="NCBI Taxonomy" id="1429439"/>
    <lineage>
        <taxon>Bacteria</taxon>
        <taxon>Pseudomonadati</taxon>
        <taxon>Nitrospinota/Tectimicrobiota group</taxon>
        <taxon>Candidatus Tectimicrobiota</taxon>
        <taxon>Candidatus Entotheonellia</taxon>
        <taxon>Candidatus Entotheonellales</taxon>
        <taxon>Candidatus Entotheonellaceae</taxon>
        <taxon>Candidatus Entotheonella</taxon>
    </lineage>
</organism>
<dbReference type="InterPro" id="IPR036259">
    <property type="entry name" value="MFS_trans_sf"/>
</dbReference>
<gene>
    <name evidence="11" type="ORF">ETSY2_00385</name>
</gene>
<feature type="transmembrane region" description="Helical" evidence="9">
    <location>
        <begin position="233"/>
        <end position="253"/>
    </location>
</feature>
<feature type="domain" description="Major facilitator superfamily (MFS) profile" evidence="10">
    <location>
        <begin position="17"/>
        <end position="510"/>
    </location>
</feature>
<evidence type="ECO:0000256" key="3">
    <source>
        <dbReference type="ARBA" id="ARBA00022448"/>
    </source>
</evidence>
<keyword evidence="5 9" id="KW-0812">Transmembrane</keyword>
<evidence type="ECO:0000256" key="6">
    <source>
        <dbReference type="ARBA" id="ARBA00022989"/>
    </source>
</evidence>
<dbReference type="GO" id="GO:0022857">
    <property type="term" value="F:transmembrane transporter activity"/>
    <property type="evidence" value="ECO:0007669"/>
    <property type="project" value="InterPro"/>
</dbReference>
<comment type="subcellular location">
    <subcellularLocation>
        <location evidence="1">Cell membrane</location>
        <topology evidence="1">Multi-pass membrane protein</topology>
    </subcellularLocation>
</comment>
<evidence type="ECO:0000256" key="7">
    <source>
        <dbReference type="ARBA" id="ARBA00023136"/>
    </source>
</evidence>
<evidence type="ECO:0000259" key="10">
    <source>
        <dbReference type="PROSITE" id="PS50850"/>
    </source>
</evidence>
<dbReference type="NCBIfam" id="TIGR00711">
    <property type="entry name" value="efflux_EmrB"/>
    <property type="match status" value="1"/>
</dbReference>
<evidence type="ECO:0000256" key="1">
    <source>
        <dbReference type="ARBA" id="ARBA00004651"/>
    </source>
</evidence>
<comment type="similarity">
    <text evidence="2">Belongs to the major facilitator superfamily. EmrB family.</text>
</comment>
<feature type="compositionally biased region" description="Low complexity" evidence="8">
    <location>
        <begin position="518"/>
        <end position="528"/>
    </location>
</feature>
<dbReference type="PANTHER" id="PTHR42718:SF9">
    <property type="entry name" value="MAJOR FACILITATOR SUPERFAMILY MULTIDRUG TRANSPORTER MFSC"/>
    <property type="match status" value="1"/>
</dbReference>
<evidence type="ECO:0000256" key="9">
    <source>
        <dbReference type="SAM" id="Phobius"/>
    </source>
</evidence>
<feature type="transmembrane region" description="Helical" evidence="9">
    <location>
        <begin position="331"/>
        <end position="349"/>
    </location>
</feature>
<keyword evidence="7 9" id="KW-0472">Membrane</keyword>
<evidence type="ECO:0000313" key="11">
    <source>
        <dbReference type="EMBL" id="ETX09305.1"/>
    </source>
</evidence>
<keyword evidence="3" id="KW-0813">Transport</keyword>
<accession>W4MGM6</accession>
<dbReference type="HOGENOM" id="CLU_000960_28_0_7"/>
<feature type="transmembrane region" description="Helical" evidence="9">
    <location>
        <begin position="142"/>
        <end position="164"/>
    </location>
</feature>
<keyword evidence="6 9" id="KW-1133">Transmembrane helix</keyword>
<dbReference type="InterPro" id="IPR020846">
    <property type="entry name" value="MFS_dom"/>
</dbReference>
<protein>
    <recommendedName>
        <fullName evidence="10">Major facilitator superfamily (MFS) profile domain-containing protein</fullName>
    </recommendedName>
</protein>
<dbReference type="Proteomes" id="UP000019140">
    <property type="component" value="Unassembled WGS sequence"/>
</dbReference>
<dbReference type="PANTHER" id="PTHR42718">
    <property type="entry name" value="MAJOR FACILITATOR SUPERFAMILY MULTIDRUG TRANSPORTER MFSC"/>
    <property type="match status" value="1"/>
</dbReference>
<keyword evidence="12" id="KW-1185">Reference proteome</keyword>
<dbReference type="Gene3D" id="1.20.1250.20">
    <property type="entry name" value="MFS general substrate transporter like domains"/>
    <property type="match status" value="1"/>
</dbReference>
<dbReference type="EMBL" id="AZHX01000011">
    <property type="protein sequence ID" value="ETX09305.1"/>
    <property type="molecule type" value="Genomic_DNA"/>
</dbReference>
<name>W4MGM6_9BACT</name>
<dbReference type="InterPro" id="IPR004638">
    <property type="entry name" value="EmrB-like"/>
</dbReference>
<evidence type="ECO:0000256" key="2">
    <source>
        <dbReference type="ARBA" id="ARBA00008537"/>
    </source>
</evidence>
<dbReference type="Gene3D" id="1.20.1720.10">
    <property type="entry name" value="Multidrug resistance protein D"/>
    <property type="match status" value="1"/>
</dbReference>
<feature type="transmembrane region" description="Helical" evidence="9">
    <location>
        <begin position="304"/>
        <end position="324"/>
    </location>
</feature>
<dbReference type="InterPro" id="IPR005829">
    <property type="entry name" value="Sugar_transporter_CS"/>
</dbReference>